<dbReference type="InterPro" id="IPR035940">
    <property type="entry name" value="CAP_sf"/>
</dbReference>
<organism evidence="4 5">
    <name type="scientific">Streptosporangium subroseum</name>
    <dbReference type="NCBI Taxonomy" id="106412"/>
    <lineage>
        <taxon>Bacteria</taxon>
        <taxon>Bacillati</taxon>
        <taxon>Actinomycetota</taxon>
        <taxon>Actinomycetes</taxon>
        <taxon>Streptosporangiales</taxon>
        <taxon>Streptosporangiaceae</taxon>
        <taxon>Streptosporangium</taxon>
    </lineage>
</organism>
<dbReference type="EMBL" id="FZOD01000016">
    <property type="protein sequence ID" value="SNS78641.1"/>
    <property type="molecule type" value="Genomic_DNA"/>
</dbReference>
<dbReference type="PANTHER" id="PTHR31157:SF1">
    <property type="entry name" value="SCP DOMAIN-CONTAINING PROTEIN"/>
    <property type="match status" value="1"/>
</dbReference>
<keyword evidence="5" id="KW-1185">Reference proteome</keyword>
<reference evidence="4 5" key="1">
    <citation type="submission" date="2017-06" db="EMBL/GenBank/DDBJ databases">
        <authorList>
            <person name="Kim H.J."/>
            <person name="Triplett B.A."/>
        </authorList>
    </citation>
    <scope>NUCLEOTIDE SEQUENCE [LARGE SCALE GENOMIC DNA]</scope>
    <source>
        <strain evidence="4 5">CGMCC 4.2132</strain>
    </source>
</reference>
<dbReference type="Pfam" id="PF00188">
    <property type="entry name" value="CAP"/>
    <property type="match status" value="1"/>
</dbReference>
<evidence type="ECO:0000313" key="4">
    <source>
        <dbReference type="EMBL" id="SNS78641.1"/>
    </source>
</evidence>
<name>A0A239HBU3_9ACTN</name>
<dbReference type="InterPro" id="IPR014044">
    <property type="entry name" value="CAP_dom"/>
</dbReference>
<protein>
    <submittedName>
        <fullName evidence="4">Uncharacterized conserved protein YkwD, contains CAP (CSP/antigen 5/PR1) domain</fullName>
    </submittedName>
</protein>
<evidence type="ECO:0000256" key="1">
    <source>
        <dbReference type="SAM" id="MobiDB-lite"/>
    </source>
</evidence>
<proteinExistence type="predicted"/>
<dbReference type="AlphaFoldDB" id="A0A239HBU3"/>
<accession>A0A239HBU3</accession>
<feature type="chain" id="PRO_5039595138" evidence="2">
    <location>
        <begin position="25"/>
        <end position="293"/>
    </location>
</feature>
<dbReference type="CDD" id="cd05379">
    <property type="entry name" value="CAP_bacterial"/>
    <property type="match status" value="1"/>
</dbReference>
<evidence type="ECO:0000256" key="2">
    <source>
        <dbReference type="SAM" id="SignalP"/>
    </source>
</evidence>
<dbReference type="SUPFAM" id="SSF55797">
    <property type="entry name" value="PR-1-like"/>
    <property type="match status" value="1"/>
</dbReference>
<evidence type="ECO:0000259" key="3">
    <source>
        <dbReference type="Pfam" id="PF00188"/>
    </source>
</evidence>
<gene>
    <name evidence="4" type="ORF">SAMN05216276_101641</name>
</gene>
<dbReference type="Gene3D" id="3.40.33.10">
    <property type="entry name" value="CAP"/>
    <property type="match status" value="1"/>
</dbReference>
<feature type="region of interest" description="Disordered" evidence="1">
    <location>
        <begin position="113"/>
        <end position="164"/>
    </location>
</feature>
<dbReference type="Proteomes" id="UP000198282">
    <property type="component" value="Unassembled WGS sequence"/>
</dbReference>
<feature type="compositionally biased region" description="Low complexity" evidence="1">
    <location>
        <begin position="126"/>
        <end position="164"/>
    </location>
</feature>
<feature type="domain" description="SCP" evidence="3">
    <location>
        <begin position="172"/>
        <end position="290"/>
    </location>
</feature>
<evidence type="ECO:0000313" key="5">
    <source>
        <dbReference type="Proteomes" id="UP000198282"/>
    </source>
</evidence>
<feature type="signal peptide" evidence="2">
    <location>
        <begin position="1"/>
        <end position="24"/>
    </location>
</feature>
<dbReference type="OrthoDB" id="68195at2"/>
<dbReference type="RefSeq" id="WP_143653258.1">
    <property type="nucleotide sequence ID" value="NZ_FZOD01000016.1"/>
</dbReference>
<sequence>MRRPLGALLCLGSLVALSTPIATAQAAAGAPQVACRVYAAKPYVTAAGKIQASAARLGCGNNALVRIRIKRAVAGTDPIVKSAARKGSNGRVTVKLGCAPGVYYATATDYRGHTSTSKPVRLASCTPTSTPAPTPTTTAAPAATPKPTPTVSTTPTTPTTPGVGTAEENEVLRLVNMERAKGGCQPLKHDAQLRKAAFDHSADMAAQNYFSHTSKDGRDFMARIRAAGFTGGSGWAENIAAGQTTPASVMTGWMNSAGHKANIMNCKFTLIGVGLAKGTQGYKIYWTQDFAAR</sequence>
<dbReference type="PANTHER" id="PTHR31157">
    <property type="entry name" value="SCP DOMAIN-CONTAINING PROTEIN"/>
    <property type="match status" value="1"/>
</dbReference>
<keyword evidence="2" id="KW-0732">Signal</keyword>